<protein>
    <submittedName>
        <fullName evidence="1">Transposase IS605 OrfB</fullName>
    </submittedName>
</protein>
<proteinExistence type="predicted"/>
<dbReference type="EMBL" id="AUZX01005354">
    <property type="protein sequence ID" value="EQD68235.1"/>
    <property type="molecule type" value="Genomic_DNA"/>
</dbReference>
<sequence>IHVAPKYGAPIRLTTTSSGKNVNLSGNNLRIVVKDDCTEIHYATTKGDGRPCGSQMTGIDKGYTEAFTDSDGAAHGKTFGAVLTEYSDKASATGKARNKLYALEKKHREAGHITKADHIKLCNLGRIKIDNRKERTYKRLRTIAFQSAHTIVDKAAVVVSEDLTAPMAQKQVWKRYNRRMSAWAKGVLAEALDSYVRSDRQIIAW</sequence>
<gene>
    <name evidence="1" type="ORF">B1A_07430</name>
</gene>
<evidence type="ECO:0000313" key="1">
    <source>
        <dbReference type="EMBL" id="EQD68235.1"/>
    </source>
</evidence>
<reference evidence="1" key="2">
    <citation type="journal article" date="2014" name="ISME J.">
        <title>Microbial stratification in low pH oxic and suboxic macroscopic growths along an acid mine drainage.</title>
        <authorList>
            <person name="Mendez-Garcia C."/>
            <person name="Mesa V."/>
            <person name="Sprenger R.R."/>
            <person name="Richter M."/>
            <person name="Diez M.S."/>
            <person name="Solano J."/>
            <person name="Bargiela R."/>
            <person name="Golyshina O.V."/>
            <person name="Manteca A."/>
            <person name="Ramos J.L."/>
            <person name="Gallego J.R."/>
            <person name="Llorente I."/>
            <person name="Martins Dos Santos V.A."/>
            <person name="Jensen O.N."/>
            <person name="Pelaez A.I."/>
            <person name="Sanchez J."/>
            <person name="Ferrer M."/>
        </authorList>
    </citation>
    <scope>NUCLEOTIDE SEQUENCE</scope>
</reference>
<accession>T1CK04</accession>
<feature type="non-terminal residue" evidence="1">
    <location>
        <position position="1"/>
    </location>
</feature>
<name>T1CK04_9ZZZZ</name>
<comment type="caution">
    <text evidence="1">The sequence shown here is derived from an EMBL/GenBank/DDBJ whole genome shotgun (WGS) entry which is preliminary data.</text>
</comment>
<dbReference type="AlphaFoldDB" id="T1CK04"/>
<organism evidence="1">
    <name type="scientific">mine drainage metagenome</name>
    <dbReference type="NCBI Taxonomy" id="410659"/>
    <lineage>
        <taxon>unclassified sequences</taxon>
        <taxon>metagenomes</taxon>
        <taxon>ecological metagenomes</taxon>
    </lineage>
</organism>
<reference evidence="1" key="1">
    <citation type="submission" date="2013-08" db="EMBL/GenBank/DDBJ databases">
        <authorList>
            <person name="Mendez C."/>
            <person name="Richter M."/>
            <person name="Ferrer M."/>
            <person name="Sanchez J."/>
        </authorList>
    </citation>
    <scope>NUCLEOTIDE SEQUENCE</scope>
</reference>